<protein>
    <submittedName>
        <fullName evidence="3">Uncharacterized protein</fullName>
    </submittedName>
</protein>
<dbReference type="AlphaFoldDB" id="A0A7W7T341"/>
<evidence type="ECO:0000256" key="1">
    <source>
        <dbReference type="SAM" id="MobiDB-lite"/>
    </source>
</evidence>
<feature type="chain" id="PRO_5030849203" evidence="2">
    <location>
        <begin position="27"/>
        <end position="160"/>
    </location>
</feature>
<accession>A0A7W7T341</accession>
<gene>
    <name evidence="3" type="ORF">F4559_002471</name>
</gene>
<sequence length="160" mass="16705">MSRAAAVLLVLSVLAGCGTTATTSDAPTSASSAAAGTSSAAPRGDALYPRYSGTFAKIRDGVDEECPPADGHSLACLEFALVILGLKRDLLTDLVERPPGEYPLTMAAIDSSNAPYDRWDREGCGDVKATPDLKVCRDSMVAFVAAIADVEKALRDEDPK</sequence>
<dbReference type="Proteomes" id="UP000542674">
    <property type="component" value="Unassembled WGS sequence"/>
</dbReference>
<keyword evidence="2" id="KW-0732">Signal</keyword>
<reference evidence="3 4" key="1">
    <citation type="submission" date="2020-08" db="EMBL/GenBank/DDBJ databases">
        <title>Sequencing the genomes of 1000 actinobacteria strains.</title>
        <authorList>
            <person name="Klenk H.-P."/>
        </authorList>
    </citation>
    <scope>NUCLEOTIDE SEQUENCE [LARGE SCALE GENOMIC DNA]</scope>
    <source>
        <strain evidence="3 4">DSM 45084</strain>
    </source>
</reference>
<name>A0A7W7T341_9PSEU</name>
<evidence type="ECO:0000313" key="3">
    <source>
        <dbReference type="EMBL" id="MBB4965112.1"/>
    </source>
</evidence>
<dbReference type="EMBL" id="JACHJS010000001">
    <property type="protein sequence ID" value="MBB4965112.1"/>
    <property type="molecule type" value="Genomic_DNA"/>
</dbReference>
<evidence type="ECO:0000313" key="4">
    <source>
        <dbReference type="Proteomes" id="UP000542674"/>
    </source>
</evidence>
<organism evidence="3 4">
    <name type="scientific">Saccharothrix violaceirubra</name>
    <dbReference type="NCBI Taxonomy" id="413306"/>
    <lineage>
        <taxon>Bacteria</taxon>
        <taxon>Bacillati</taxon>
        <taxon>Actinomycetota</taxon>
        <taxon>Actinomycetes</taxon>
        <taxon>Pseudonocardiales</taxon>
        <taxon>Pseudonocardiaceae</taxon>
        <taxon>Saccharothrix</taxon>
    </lineage>
</organism>
<dbReference type="PROSITE" id="PS51257">
    <property type="entry name" value="PROKAR_LIPOPROTEIN"/>
    <property type="match status" value="1"/>
</dbReference>
<evidence type="ECO:0000256" key="2">
    <source>
        <dbReference type="SAM" id="SignalP"/>
    </source>
</evidence>
<feature type="signal peptide" evidence="2">
    <location>
        <begin position="1"/>
        <end position="26"/>
    </location>
</feature>
<dbReference type="RefSeq" id="WP_184668513.1">
    <property type="nucleotide sequence ID" value="NZ_BAABAI010000013.1"/>
</dbReference>
<comment type="caution">
    <text evidence="3">The sequence shown here is derived from an EMBL/GenBank/DDBJ whole genome shotgun (WGS) entry which is preliminary data.</text>
</comment>
<proteinExistence type="predicted"/>
<feature type="region of interest" description="Disordered" evidence="1">
    <location>
        <begin position="22"/>
        <end position="41"/>
    </location>
</feature>
<keyword evidence="4" id="KW-1185">Reference proteome</keyword>